<sequence length="374" mass="40901">MTASRAFEPSQWSNKFLVGDDQTNGHGFGLHHGQTRELLLLPGGSIPMLSDHLEVPPSSLAYRHSITPTWPRQRLTPTSNGYGKAVLPLSSTPTLHRRVTEGLLGLGLSQDTAIVIPEDSDTEDEGYGGEDSHSLQSYTTTATSIATHPTIDALSNEESCDGSQNVPVTPSRSTYSPTTTTPEVTALAPQSDSDACPNAGRDDATRVQDPSLPPGLLPELPSNQAQDQDRRSCSSSDTESGSLLGTQTCPPSCEGLSRHHSRRTSLRTREMVQDKDGGDTDTEDSDSEDGLDVPQDGRDEDYCPSSPEVQRYDSEDSHEDKELNRGKRRKYYPLSNVSLKRITEGNRMTFQLQFEWTPESNQLHAQTSVPHPED</sequence>
<dbReference type="Proteomes" id="UP000605986">
    <property type="component" value="Unassembled WGS sequence"/>
</dbReference>
<protein>
    <submittedName>
        <fullName evidence="2">Uncharacterized protein</fullName>
    </submittedName>
</protein>
<accession>A0A8H4NFH8</accession>
<reference evidence="2" key="1">
    <citation type="submission" date="2020-01" db="EMBL/GenBank/DDBJ databases">
        <title>Identification and distribution of gene clusters putatively required for synthesis of sphingolipid metabolism inhibitors in phylogenetically diverse species of the filamentous fungus Fusarium.</title>
        <authorList>
            <person name="Kim H.-S."/>
            <person name="Busman M."/>
            <person name="Brown D.W."/>
            <person name="Divon H."/>
            <person name="Uhlig S."/>
            <person name="Proctor R.H."/>
        </authorList>
    </citation>
    <scope>NUCLEOTIDE SEQUENCE</scope>
    <source>
        <strain evidence="2">NRRL 53441</strain>
    </source>
</reference>
<name>A0A8H4NFH8_9HYPO</name>
<feature type="compositionally biased region" description="Polar residues" evidence="1">
    <location>
        <begin position="238"/>
        <end position="250"/>
    </location>
</feature>
<keyword evidence="3" id="KW-1185">Reference proteome</keyword>
<feature type="region of interest" description="Disordered" evidence="1">
    <location>
        <begin position="155"/>
        <end position="329"/>
    </location>
</feature>
<feature type="compositionally biased region" description="Basic and acidic residues" evidence="1">
    <location>
        <begin position="310"/>
        <end position="325"/>
    </location>
</feature>
<organism evidence="2 3">
    <name type="scientific">Fusarium austroafricanum</name>
    <dbReference type="NCBI Taxonomy" id="2364996"/>
    <lineage>
        <taxon>Eukaryota</taxon>
        <taxon>Fungi</taxon>
        <taxon>Dikarya</taxon>
        <taxon>Ascomycota</taxon>
        <taxon>Pezizomycotina</taxon>
        <taxon>Sordariomycetes</taxon>
        <taxon>Hypocreomycetidae</taxon>
        <taxon>Hypocreales</taxon>
        <taxon>Nectriaceae</taxon>
        <taxon>Fusarium</taxon>
        <taxon>Fusarium concolor species complex</taxon>
    </lineage>
</organism>
<dbReference type="OrthoDB" id="5153959at2759"/>
<feature type="compositionally biased region" description="Low complexity" evidence="1">
    <location>
        <begin position="166"/>
        <end position="185"/>
    </location>
</feature>
<feature type="compositionally biased region" description="Acidic residues" evidence="1">
    <location>
        <begin position="279"/>
        <end position="291"/>
    </location>
</feature>
<comment type="caution">
    <text evidence="2">The sequence shown here is derived from an EMBL/GenBank/DDBJ whole genome shotgun (WGS) entry which is preliminary data.</text>
</comment>
<gene>
    <name evidence="2" type="ORF">F53441_14479</name>
</gene>
<dbReference type="EMBL" id="JAADJG010001317">
    <property type="protein sequence ID" value="KAF4418449.1"/>
    <property type="molecule type" value="Genomic_DNA"/>
</dbReference>
<feature type="compositionally biased region" description="Basic and acidic residues" evidence="1">
    <location>
        <begin position="267"/>
        <end position="278"/>
    </location>
</feature>
<dbReference type="AlphaFoldDB" id="A0A8H4NFH8"/>
<evidence type="ECO:0000313" key="2">
    <source>
        <dbReference type="EMBL" id="KAF4418449.1"/>
    </source>
</evidence>
<proteinExistence type="predicted"/>
<evidence type="ECO:0000313" key="3">
    <source>
        <dbReference type="Proteomes" id="UP000605986"/>
    </source>
</evidence>
<evidence type="ECO:0000256" key="1">
    <source>
        <dbReference type="SAM" id="MobiDB-lite"/>
    </source>
</evidence>